<evidence type="ECO:0000313" key="7">
    <source>
        <dbReference type="EMBL" id="KAK2553765.1"/>
    </source>
</evidence>
<name>A0AAD9Q3L6_ACRCE</name>
<evidence type="ECO:0000256" key="4">
    <source>
        <dbReference type="PROSITE-ProRule" id="PRU00175"/>
    </source>
</evidence>
<dbReference type="Gene3D" id="3.30.40.10">
    <property type="entry name" value="Zinc/RING finger domain, C3HC4 (zinc finger)"/>
    <property type="match status" value="1"/>
</dbReference>
<dbReference type="EMBL" id="JARQWQ010000074">
    <property type="protein sequence ID" value="KAK2553765.1"/>
    <property type="molecule type" value="Genomic_DNA"/>
</dbReference>
<evidence type="ECO:0000256" key="1">
    <source>
        <dbReference type="ARBA" id="ARBA00022723"/>
    </source>
</evidence>
<dbReference type="Proteomes" id="UP001249851">
    <property type="component" value="Unassembled WGS sequence"/>
</dbReference>
<evidence type="ECO:0000259" key="6">
    <source>
        <dbReference type="PROSITE" id="PS50089"/>
    </source>
</evidence>
<keyword evidence="8" id="KW-1185">Reference proteome</keyword>
<evidence type="ECO:0000313" key="8">
    <source>
        <dbReference type="Proteomes" id="UP001249851"/>
    </source>
</evidence>
<reference evidence="7" key="1">
    <citation type="journal article" date="2023" name="G3 (Bethesda)">
        <title>Whole genome assembly and annotation of the endangered Caribbean coral Acropora cervicornis.</title>
        <authorList>
            <person name="Selwyn J.D."/>
            <person name="Vollmer S.V."/>
        </authorList>
    </citation>
    <scope>NUCLEOTIDE SEQUENCE</scope>
    <source>
        <strain evidence="7">K2</strain>
    </source>
</reference>
<keyword evidence="3" id="KW-0862">Zinc</keyword>
<protein>
    <recommendedName>
        <fullName evidence="6">RING-type domain-containing protein</fullName>
    </recommendedName>
</protein>
<evidence type="ECO:0000256" key="5">
    <source>
        <dbReference type="SAM" id="MobiDB-lite"/>
    </source>
</evidence>
<dbReference type="InterPro" id="IPR017907">
    <property type="entry name" value="Znf_RING_CS"/>
</dbReference>
<evidence type="ECO:0000256" key="3">
    <source>
        <dbReference type="ARBA" id="ARBA00022833"/>
    </source>
</evidence>
<comment type="caution">
    <text evidence="7">The sequence shown here is derived from an EMBL/GenBank/DDBJ whole genome shotgun (WGS) entry which is preliminary data.</text>
</comment>
<keyword evidence="2 4" id="KW-0863">Zinc-finger</keyword>
<dbReference type="GO" id="GO:0008270">
    <property type="term" value="F:zinc ion binding"/>
    <property type="evidence" value="ECO:0007669"/>
    <property type="project" value="UniProtKB-KW"/>
</dbReference>
<dbReference type="PROSITE" id="PS50089">
    <property type="entry name" value="ZF_RING_2"/>
    <property type="match status" value="1"/>
</dbReference>
<proteinExistence type="predicted"/>
<gene>
    <name evidence="7" type="ORF">P5673_024742</name>
</gene>
<feature type="domain" description="RING-type" evidence="6">
    <location>
        <begin position="24"/>
        <end position="66"/>
    </location>
</feature>
<keyword evidence="1" id="KW-0479">Metal-binding</keyword>
<dbReference type="InterPro" id="IPR013083">
    <property type="entry name" value="Znf_RING/FYVE/PHD"/>
</dbReference>
<dbReference type="InterPro" id="IPR001841">
    <property type="entry name" value="Znf_RING"/>
</dbReference>
<feature type="compositionally biased region" description="Basic and acidic residues" evidence="5">
    <location>
        <begin position="126"/>
        <end position="144"/>
    </location>
</feature>
<feature type="region of interest" description="Disordered" evidence="5">
    <location>
        <begin position="126"/>
        <end position="187"/>
    </location>
</feature>
<dbReference type="SUPFAM" id="SSF57850">
    <property type="entry name" value="RING/U-box"/>
    <property type="match status" value="1"/>
</dbReference>
<evidence type="ECO:0000256" key="2">
    <source>
        <dbReference type="ARBA" id="ARBA00022771"/>
    </source>
</evidence>
<sequence>MADAGTEFLRSSLRNASFEQQFNCLICWTPSLRMIYGSCQHRLCENCLYDEEGNRRIGLEKCPTCQREDVFPLTRPDVPEDNMEIQHRLGIRRCPNSGCDLQMWSWELSDHIFECRFVNKLPSGKKEITEKSSQSEDKTMEIHVNKPMALRSQTKSATTNKKDNDRATARKRYKLRSRRGQRRMNTV</sequence>
<dbReference type="AlphaFoldDB" id="A0AAD9Q3L6"/>
<accession>A0AAD9Q3L6</accession>
<organism evidence="7 8">
    <name type="scientific">Acropora cervicornis</name>
    <name type="common">Staghorn coral</name>
    <dbReference type="NCBI Taxonomy" id="6130"/>
    <lineage>
        <taxon>Eukaryota</taxon>
        <taxon>Metazoa</taxon>
        <taxon>Cnidaria</taxon>
        <taxon>Anthozoa</taxon>
        <taxon>Hexacorallia</taxon>
        <taxon>Scleractinia</taxon>
        <taxon>Astrocoeniina</taxon>
        <taxon>Acroporidae</taxon>
        <taxon>Acropora</taxon>
    </lineage>
</organism>
<dbReference type="PROSITE" id="PS00518">
    <property type="entry name" value="ZF_RING_1"/>
    <property type="match status" value="1"/>
</dbReference>
<reference evidence="7" key="2">
    <citation type="journal article" date="2023" name="Science">
        <title>Genomic signatures of disease resistance in endangered staghorn corals.</title>
        <authorList>
            <person name="Vollmer S.V."/>
            <person name="Selwyn J.D."/>
            <person name="Despard B.A."/>
            <person name="Roesel C.L."/>
        </authorList>
    </citation>
    <scope>NUCLEOTIDE SEQUENCE</scope>
    <source>
        <strain evidence="7">K2</strain>
    </source>
</reference>
<feature type="compositionally biased region" description="Basic residues" evidence="5">
    <location>
        <begin position="169"/>
        <end position="187"/>
    </location>
</feature>